<comment type="similarity">
    <text evidence="2">Belongs to the UPF0718 family.</text>
</comment>
<evidence type="ECO:0000256" key="7">
    <source>
        <dbReference type="SAM" id="Phobius"/>
    </source>
</evidence>
<dbReference type="InterPro" id="IPR005524">
    <property type="entry name" value="DUF318"/>
</dbReference>
<evidence type="ECO:0000256" key="3">
    <source>
        <dbReference type="ARBA" id="ARBA00022475"/>
    </source>
</evidence>
<dbReference type="AlphaFoldDB" id="A0A6J6BS10"/>
<protein>
    <submittedName>
        <fullName evidence="8">Unannotated protein</fullName>
    </submittedName>
</protein>
<dbReference type="GO" id="GO:0005886">
    <property type="term" value="C:plasma membrane"/>
    <property type="evidence" value="ECO:0007669"/>
    <property type="project" value="UniProtKB-SubCell"/>
</dbReference>
<feature type="transmembrane region" description="Helical" evidence="7">
    <location>
        <begin position="85"/>
        <end position="111"/>
    </location>
</feature>
<keyword evidence="4 7" id="KW-0812">Transmembrane</keyword>
<dbReference type="Pfam" id="PF03773">
    <property type="entry name" value="ArsP_1"/>
    <property type="match status" value="1"/>
</dbReference>
<comment type="subcellular location">
    <subcellularLocation>
        <location evidence="1">Cell membrane</location>
        <topology evidence="1">Multi-pass membrane protein</topology>
    </subcellularLocation>
</comment>
<reference evidence="8" key="1">
    <citation type="submission" date="2020-05" db="EMBL/GenBank/DDBJ databases">
        <authorList>
            <person name="Chiriac C."/>
            <person name="Salcher M."/>
            <person name="Ghai R."/>
            <person name="Kavagutti S V."/>
        </authorList>
    </citation>
    <scope>NUCLEOTIDE SEQUENCE</scope>
</reference>
<evidence type="ECO:0000256" key="1">
    <source>
        <dbReference type="ARBA" id="ARBA00004651"/>
    </source>
</evidence>
<keyword evidence="3" id="KW-1003">Cell membrane</keyword>
<sequence>MRNEFDAWSTLFTAMVLQAMPFLVLGVVLSALVGVLVPTRVWDWVLRRRPVVAVPAAAACGALVPGCECTTVPLAGRLTDRGVSFAAAMSFALASPALNPIVLLATAAAFAGSPEMVLARFVASFLAVLVVGAYLTASGMQPPYRSGHAHVEGGGVLRRLSGSAQHDLAHTAGLVVLGAAIAASLRVLLPDGVLPSLADDLPVAVATMAVLAVVMALCSESDAFVAATFVLFPSTAVLTFMVVGPLVDIRLLLMYRSAFGTRAAAAIGSFAMIGAVTSSLVVGSLLL</sequence>
<dbReference type="InterPro" id="IPR052923">
    <property type="entry name" value="UPF0718"/>
</dbReference>
<proteinExistence type="inferred from homology"/>
<feature type="transmembrane region" description="Helical" evidence="7">
    <location>
        <begin position="20"/>
        <end position="39"/>
    </location>
</feature>
<feature type="transmembrane region" description="Helical" evidence="7">
    <location>
        <begin position="223"/>
        <end position="243"/>
    </location>
</feature>
<evidence type="ECO:0000256" key="6">
    <source>
        <dbReference type="ARBA" id="ARBA00023136"/>
    </source>
</evidence>
<feature type="transmembrane region" description="Helical" evidence="7">
    <location>
        <begin position="263"/>
        <end position="286"/>
    </location>
</feature>
<dbReference type="EMBL" id="CAEZSR010000007">
    <property type="protein sequence ID" value="CAB4541940.1"/>
    <property type="molecule type" value="Genomic_DNA"/>
</dbReference>
<accession>A0A6J6BS10</accession>
<organism evidence="8">
    <name type="scientific">freshwater metagenome</name>
    <dbReference type="NCBI Taxonomy" id="449393"/>
    <lineage>
        <taxon>unclassified sequences</taxon>
        <taxon>metagenomes</taxon>
        <taxon>ecological metagenomes</taxon>
    </lineage>
</organism>
<dbReference type="PANTHER" id="PTHR34184:SF4">
    <property type="entry name" value="UPF0718 PROTEIN YCGR"/>
    <property type="match status" value="1"/>
</dbReference>
<evidence type="ECO:0000256" key="4">
    <source>
        <dbReference type="ARBA" id="ARBA00022692"/>
    </source>
</evidence>
<evidence type="ECO:0000256" key="2">
    <source>
        <dbReference type="ARBA" id="ARBA00006386"/>
    </source>
</evidence>
<keyword evidence="5 7" id="KW-1133">Transmembrane helix</keyword>
<feature type="transmembrane region" description="Helical" evidence="7">
    <location>
        <begin position="117"/>
        <end position="137"/>
    </location>
</feature>
<keyword evidence="6 7" id="KW-0472">Membrane</keyword>
<name>A0A6J6BS10_9ZZZZ</name>
<gene>
    <name evidence="8" type="ORF">UFOPK1493_00368</name>
</gene>
<feature type="transmembrane region" description="Helical" evidence="7">
    <location>
        <begin position="168"/>
        <end position="189"/>
    </location>
</feature>
<evidence type="ECO:0000256" key="5">
    <source>
        <dbReference type="ARBA" id="ARBA00022989"/>
    </source>
</evidence>
<dbReference type="PANTHER" id="PTHR34184">
    <property type="entry name" value="UPF0718 PROTEIN YCGR"/>
    <property type="match status" value="1"/>
</dbReference>
<evidence type="ECO:0000313" key="8">
    <source>
        <dbReference type="EMBL" id="CAB4541940.1"/>
    </source>
</evidence>
<feature type="transmembrane region" description="Helical" evidence="7">
    <location>
        <begin position="201"/>
        <end position="218"/>
    </location>
</feature>